<protein>
    <recommendedName>
        <fullName evidence="1">Stage 0 sporulation protein A homolog</fullName>
    </recommendedName>
</protein>
<proteinExistence type="predicted"/>
<evidence type="ECO:0000256" key="3">
    <source>
        <dbReference type="ARBA" id="ARBA00023125"/>
    </source>
</evidence>
<dbReference type="SUPFAM" id="SSF52172">
    <property type="entry name" value="CheY-like"/>
    <property type="match status" value="1"/>
</dbReference>
<evidence type="ECO:0000256" key="4">
    <source>
        <dbReference type="ARBA" id="ARBA00023163"/>
    </source>
</evidence>
<keyword evidence="6" id="KW-0597">Phosphoprotein</keyword>
<dbReference type="InterPro" id="IPR020449">
    <property type="entry name" value="Tscrpt_reg_AraC-type_HTH"/>
</dbReference>
<dbReference type="PANTHER" id="PTHR43280">
    <property type="entry name" value="ARAC-FAMILY TRANSCRIPTIONAL REGULATOR"/>
    <property type="match status" value="1"/>
</dbReference>
<dbReference type="CDD" id="cd17536">
    <property type="entry name" value="REC_YesN-like"/>
    <property type="match status" value="1"/>
</dbReference>
<dbReference type="GO" id="GO:0003700">
    <property type="term" value="F:DNA-binding transcription factor activity"/>
    <property type="evidence" value="ECO:0007669"/>
    <property type="project" value="InterPro"/>
</dbReference>
<dbReference type="InterPro" id="IPR001789">
    <property type="entry name" value="Sig_transdc_resp-reg_receiver"/>
</dbReference>
<evidence type="ECO:0000259" key="7">
    <source>
        <dbReference type="PROSITE" id="PS01124"/>
    </source>
</evidence>
<dbReference type="RefSeq" id="WP_193734996.1">
    <property type="nucleotide sequence ID" value="NZ_CP063304.1"/>
</dbReference>
<dbReference type="Proteomes" id="UP000593601">
    <property type="component" value="Chromosome"/>
</dbReference>
<dbReference type="Gene3D" id="3.40.50.2300">
    <property type="match status" value="1"/>
</dbReference>
<dbReference type="Pfam" id="PF12833">
    <property type="entry name" value="HTH_18"/>
    <property type="match status" value="1"/>
</dbReference>
<dbReference type="SUPFAM" id="SSF46689">
    <property type="entry name" value="Homeodomain-like"/>
    <property type="match status" value="2"/>
</dbReference>
<accession>A0A7M2RF88</accession>
<dbReference type="InterPro" id="IPR009057">
    <property type="entry name" value="Homeodomain-like_sf"/>
</dbReference>
<dbReference type="GO" id="GO:0000160">
    <property type="term" value="P:phosphorelay signal transduction system"/>
    <property type="evidence" value="ECO:0007669"/>
    <property type="project" value="InterPro"/>
</dbReference>
<dbReference type="Pfam" id="PF00072">
    <property type="entry name" value="Response_reg"/>
    <property type="match status" value="1"/>
</dbReference>
<keyword evidence="3" id="KW-0238">DNA-binding</keyword>
<keyword evidence="10" id="KW-1185">Reference proteome</keyword>
<evidence type="ECO:0000256" key="5">
    <source>
        <dbReference type="ARBA" id="ARBA00024867"/>
    </source>
</evidence>
<dbReference type="AlphaFoldDB" id="A0A7M2RF88"/>
<dbReference type="Gene3D" id="1.10.10.60">
    <property type="entry name" value="Homeodomain-like"/>
    <property type="match status" value="2"/>
</dbReference>
<keyword evidence="2" id="KW-0805">Transcription regulation</keyword>
<comment type="function">
    <text evidence="5">May play the central regulatory role in sporulation. It may be an element of the effector pathway responsible for the activation of sporulation genes in response to nutritional stress. Spo0A may act in concert with spo0H (a sigma factor) to control the expression of some genes that are critical to the sporulation process.</text>
</comment>
<evidence type="ECO:0000256" key="2">
    <source>
        <dbReference type="ARBA" id="ARBA00023015"/>
    </source>
</evidence>
<reference evidence="9 10" key="1">
    <citation type="submission" date="2020-10" db="EMBL/GenBank/DDBJ databases">
        <title>Blautia liquoris sp.nov., isolated from the mud in a fermentation cellar used for the production of Chinese strong-flavoured liquor.</title>
        <authorList>
            <person name="Lu L."/>
        </authorList>
    </citation>
    <scope>NUCLEOTIDE SEQUENCE [LARGE SCALE GENOMIC DNA]</scope>
    <source>
        <strain evidence="9 10">LZLJ-3</strain>
    </source>
</reference>
<sequence length="258" mass="29708">MYQAIIIDDEKWVIKSLISTIRDQQYFEITDEFYDGLSGLNYIRLNKPELAFVDVRLPGIGGLELLQIAQEEKIPTLFIMISGYAEFAYAQKAMFHNAIGYCLKPFSKNELMDSMQKACSLITGRKAWKGEEEKDCSTDPSDKFNPEHLTSSHKSVQKMIDYTESHYQEDISVQDAANYCSLNSNYASQLFHQETGITFIGHLTNLRISHAKWLLMYTDQNIYLIAAQVGFSDYFYFAKVFKKMTGDTPTHFRKNNTI</sequence>
<name>A0A7M2RF88_9FIRM</name>
<feature type="modified residue" description="4-aspartylphosphate" evidence="6">
    <location>
        <position position="54"/>
    </location>
</feature>
<feature type="domain" description="HTH araC/xylS-type" evidence="7">
    <location>
        <begin position="157"/>
        <end position="255"/>
    </location>
</feature>
<dbReference type="InterPro" id="IPR011006">
    <property type="entry name" value="CheY-like_superfamily"/>
</dbReference>
<dbReference type="PRINTS" id="PR00032">
    <property type="entry name" value="HTHARAC"/>
</dbReference>
<keyword evidence="4" id="KW-0804">Transcription</keyword>
<feature type="domain" description="Response regulatory" evidence="8">
    <location>
        <begin position="3"/>
        <end position="119"/>
    </location>
</feature>
<evidence type="ECO:0000256" key="1">
    <source>
        <dbReference type="ARBA" id="ARBA00018672"/>
    </source>
</evidence>
<dbReference type="SMART" id="SM00342">
    <property type="entry name" value="HTH_ARAC"/>
    <property type="match status" value="1"/>
</dbReference>
<evidence type="ECO:0000313" key="10">
    <source>
        <dbReference type="Proteomes" id="UP000593601"/>
    </source>
</evidence>
<dbReference type="KEGG" id="bliq:INP51_11545"/>
<evidence type="ECO:0000256" key="6">
    <source>
        <dbReference type="PROSITE-ProRule" id="PRU00169"/>
    </source>
</evidence>
<dbReference type="EMBL" id="CP063304">
    <property type="protein sequence ID" value="QOV18634.1"/>
    <property type="molecule type" value="Genomic_DNA"/>
</dbReference>
<dbReference type="PROSITE" id="PS50110">
    <property type="entry name" value="RESPONSE_REGULATORY"/>
    <property type="match status" value="1"/>
</dbReference>
<dbReference type="SMART" id="SM00448">
    <property type="entry name" value="REC"/>
    <property type="match status" value="1"/>
</dbReference>
<dbReference type="InterPro" id="IPR018060">
    <property type="entry name" value="HTH_AraC"/>
</dbReference>
<dbReference type="PROSITE" id="PS01124">
    <property type="entry name" value="HTH_ARAC_FAMILY_2"/>
    <property type="match status" value="1"/>
</dbReference>
<organism evidence="9 10">
    <name type="scientific">Blautia liquoris</name>
    <dbReference type="NCBI Taxonomy" id="2779518"/>
    <lineage>
        <taxon>Bacteria</taxon>
        <taxon>Bacillati</taxon>
        <taxon>Bacillota</taxon>
        <taxon>Clostridia</taxon>
        <taxon>Lachnospirales</taxon>
        <taxon>Lachnospiraceae</taxon>
        <taxon>Blautia</taxon>
    </lineage>
</organism>
<evidence type="ECO:0000313" key="9">
    <source>
        <dbReference type="EMBL" id="QOV18634.1"/>
    </source>
</evidence>
<gene>
    <name evidence="9" type="ORF">INP51_11545</name>
</gene>
<dbReference type="PANTHER" id="PTHR43280:SF28">
    <property type="entry name" value="HTH-TYPE TRANSCRIPTIONAL ACTIVATOR RHAS"/>
    <property type="match status" value="1"/>
</dbReference>
<evidence type="ECO:0000259" key="8">
    <source>
        <dbReference type="PROSITE" id="PS50110"/>
    </source>
</evidence>
<dbReference type="GO" id="GO:0043565">
    <property type="term" value="F:sequence-specific DNA binding"/>
    <property type="evidence" value="ECO:0007669"/>
    <property type="project" value="InterPro"/>
</dbReference>